<evidence type="ECO:0000259" key="2">
    <source>
        <dbReference type="Pfam" id="PF13254"/>
    </source>
</evidence>
<feature type="compositionally biased region" description="Basic and acidic residues" evidence="1">
    <location>
        <begin position="106"/>
        <end position="124"/>
    </location>
</feature>
<feature type="compositionally biased region" description="Polar residues" evidence="1">
    <location>
        <begin position="465"/>
        <end position="475"/>
    </location>
</feature>
<feature type="compositionally biased region" description="Basic and acidic residues" evidence="1">
    <location>
        <begin position="1254"/>
        <end position="1273"/>
    </location>
</feature>
<feature type="compositionally biased region" description="Basic and acidic residues" evidence="1">
    <location>
        <begin position="1298"/>
        <end position="1310"/>
    </location>
</feature>
<feature type="compositionally biased region" description="Polar residues" evidence="1">
    <location>
        <begin position="59"/>
        <end position="80"/>
    </location>
</feature>
<organism evidence="4 5">
    <name type="scientific">Aspergillus sclerotialis</name>
    <dbReference type="NCBI Taxonomy" id="2070753"/>
    <lineage>
        <taxon>Eukaryota</taxon>
        <taxon>Fungi</taxon>
        <taxon>Dikarya</taxon>
        <taxon>Ascomycota</taxon>
        <taxon>Pezizomycotina</taxon>
        <taxon>Eurotiomycetes</taxon>
        <taxon>Eurotiomycetidae</taxon>
        <taxon>Eurotiales</taxon>
        <taxon>Aspergillaceae</taxon>
        <taxon>Aspergillus</taxon>
        <taxon>Aspergillus subgen. Polypaecilum</taxon>
    </lineage>
</organism>
<feature type="compositionally biased region" description="Basic and acidic residues" evidence="1">
    <location>
        <begin position="511"/>
        <end position="528"/>
    </location>
</feature>
<evidence type="ECO:0000313" key="4">
    <source>
        <dbReference type="EMBL" id="RJE25865.1"/>
    </source>
</evidence>
<dbReference type="GO" id="GO:0005546">
    <property type="term" value="F:phosphatidylinositol-4,5-bisphosphate binding"/>
    <property type="evidence" value="ECO:0007669"/>
    <property type="project" value="TreeGrafter"/>
</dbReference>
<dbReference type="InterPro" id="IPR025118">
    <property type="entry name" value="DUF4045"/>
</dbReference>
<feature type="compositionally biased region" description="Polar residues" evidence="1">
    <location>
        <begin position="263"/>
        <end position="274"/>
    </location>
</feature>
<name>A0A3A3A7C1_9EURO</name>
<feature type="region of interest" description="Disordered" evidence="1">
    <location>
        <begin position="22"/>
        <end position="752"/>
    </location>
</feature>
<dbReference type="GO" id="GO:0051015">
    <property type="term" value="F:actin filament binding"/>
    <property type="evidence" value="ECO:0007669"/>
    <property type="project" value="InterPro"/>
</dbReference>
<feature type="compositionally biased region" description="Polar residues" evidence="1">
    <location>
        <begin position="125"/>
        <end position="148"/>
    </location>
</feature>
<feature type="compositionally biased region" description="Basic and acidic residues" evidence="1">
    <location>
        <begin position="617"/>
        <end position="626"/>
    </location>
</feature>
<feature type="compositionally biased region" description="Polar residues" evidence="1">
    <location>
        <begin position="1131"/>
        <end position="1141"/>
    </location>
</feature>
<proteinExistence type="predicted"/>
<evidence type="ECO:0000259" key="3">
    <source>
        <dbReference type="Pfam" id="PF25480"/>
    </source>
</evidence>
<feature type="compositionally biased region" description="Polar residues" evidence="1">
    <location>
        <begin position="868"/>
        <end position="881"/>
    </location>
</feature>
<accession>A0A3A3A7C1</accession>
<feature type="domain" description="DUF7904" evidence="3">
    <location>
        <begin position="1434"/>
        <end position="1532"/>
    </location>
</feature>
<feature type="compositionally biased region" description="Polar residues" evidence="1">
    <location>
        <begin position="163"/>
        <end position="182"/>
    </location>
</feature>
<feature type="compositionally biased region" description="Low complexity" evidence="1">
    <location>
        <begin position="959"/>
        <end position="971"/>
    </location>
</feature>
<feature type="compositionally biased region" description="Low complexity" evidence="1">
    <location>
        <begin position="1046"/>
        <end position="1065"/>
    </location>
</feature>
<feature type="compositionally biased region" description="Polar residues" evidence="1">
    <location>
        <begin position="701"/>
        <end position="715"/>
    </location>
</feature>
<feature type="compositionally biased region" description="Polar residues" evidence="1">
    <location>
        <begin position="1205"/>
        <end position="1232"/>
    </location>
</feature>
<dbReference type="GO" id="GO:0051016">
    <property type="term" value="P:barbed-end actin filament capping"/>
    <property type="evidence" value="ECO:0007669"/>
    <property type="project" value="TreeGrafter"/>
</dbReference>
<feature type="compositionally biased region" description="Basic and acidic residues" evidence="1">
    <location>
        <begin position="680"/>
        <end position="699"/>
    </location>
</feature>
<feature type="compositionally biased region" description="Acidic residues" evidence="1">
    <location>
        <begin position="1153"/>
        <end position="1167"/>
    </location>
</feature>
<feature type="compositionally biased region" description="Basic and acidic residues" evidence="1">
    <location>
        <begin position="22"/>
        <end position="57"/>
    </location>
</feature>
<dbReference type="GO" id="GO:0015629">
    <property type="term" value="C:actin cytoskeleton"/>
    <property type="evidence" value="ECO:0007669"/>
    <property type="project" value="TreeGrafter"/>
</dbReference>
<comment type="caution">
    <text evidence="4">The sequence shown here is derived from an EMBL/GenBank/DDBJ whole genome shotgun (WGS) entry which is preliminary data.</text>
</comment>
<evidence type="ECO:0000313" key="5">
    <source>
        <dbReference type="Proteomes" id="UP000266188"/>
    </source>
</evidence>
<dbReference type="OrthoDB" id="6375767at2759"/>
<dbReference type="Pfam" id="PF13254">
    <property type="entry name" value="DUF4045"/>
    <property type="match status" value="1"/>
</dbReference>
<feature type="compositionally biased region" description="Basic and acidic residues" evidence="1">
    <location>
        <begin position="649"/>
        <end position="663"/>
    </location>
</feature>
<dbReference type="InterPro" id="IPR057226">
    <property type="entry name" value="DUF7904"/>
</dbReference>
<feature type="compositionally biased region" description="Basic and acidic residues" evidence="1">
    <location>
        <begin position="244"/>
        <end position="262"/>
    </location>
</feature>
<dbReference type="EMBL" id="MVGC01000035">
    <property type="protein sequence ID" value="RJE25865.1"/>
    <property type="molecule type" value="Genomic_DNA"/>
</dbReference>
<feature type="compositionally biased region" description="Basic and acidic residues" evidence="1">
    <location>
        <begin position="735"/>
        <end position="751"/>
    </location>
</feature>
<dbReference type="Proteomes" id="UP000266188">
    <property type="component" value="Unassembled WGS sequence"/>
</dbReference>
<dbReference type="InterPro" id="IPR007122">
    <property type="entry name" value="Villin/Gelsolin"/>
</dbReference>
<dbReference type="GO" id="GO:0005737">
    <property type="term" value="C:cytoplasm"/>
    <property type="evidence" value="ECO:0007669"/>
    <property type="project" value="TreeGrafter"/>
</dbReference>
<feature type="compositionally biased region" description="Basic and acidic residues" evidence="1">
    <location>
        <begin position="1142"/>
        <end position="1152"/>
    </location>
</feature>
<sequence length="1793" mass="196335">MTSPDVDASEDVNDFLLRIRELGEKRDKEDEERTKKLEEEILQGRKEREARRAERARSISPTKESPLSDTFRLSTSSLNQRVIDPPEHLEPTVPASDFDSNCTSEEIEHDKPTATYDGHRELKSSEITLDSSKQSPTSTRSRNGTLSWQHRPASRDFNHIPSFISTSPTRENRLRTVSNVSDDQGVDRHQLSPPPSFKDSLSFRRSIDQSSDSPAPRKHSEDVPSDVIPNLSPSRNSPIVSREYNTEAERPTGDMDRNEDRSWSPSRPSSTMGDSSLSRRYSTVSSASTAPGLGSPVPLSSAQKFEARREDQLSNPPSPRRLSPERSTSPTKGLGGFVQSAMMKRSDSVSKRWSTQMPSGLSGISRTNSVASNRNSFAGSPRSDMPPTPTSSKYGRDGPPSPYRPGSSHSEATVLQQTKENERPSTPTATSSNTIRADATGSPTRQPLSLHTRSSSALGWDEQIPGSSSSLASRTMDSKRWSPTKASWLESALNRPDTPRHTKQSSQSSPWRERQARASVDLGRRGSFREVTPVGLMRSTAPGSHFKKPSISGIPDLPKSAEALKPKEPEPESIRETAPEPIKETELEPVNETVPEPIKEEEPDPVKEAVSQPVKEFAPEPLKEPTQETAPDAVKEPPPEPVEETLQVRTKETSSESVNREDNVTLPTETTLESSNVEKTAQEEPKSDILTKDPPKEKPSPLTTKSLNSVSSTREPISPRPKPQSPLVDFRGNLKRRETPKESPTKEEPLAEFKNVFGRLRKTETQNYVAPDELKENILRGKAALNVTGGPKKTQRVDEFKESILKQKEAMKAGGGSLRRNTATDNNALGEAASDVPEAIAKRNNMGIATGVKSSRSPDVLSSPSPKSPATPQLQARQLSPLSPAGTDKPKEPEIPPSPSIGEPGPEQAENEPADSAAVDKEQPNGSRPADTDSNREDFPSPKPSDTTPEAVKPMRSLPSAPVPESTTAPPTTEPHPIKGKLASRVNPALAGLLSRGPPAASDGPKKALPTGIMGESSTDTAKDTSTGPLTHMTKNRARGPKRRLPASTVAATASTVPTETPEVPGGCPEHMSINSKREEVESTPIEESARNLSTEVPSPPPETMSFDSKGLENKTTSIEPTLVTPVEPASPNTKPTSFESKSSDEKYRPDDEPVDDPIGEPVEEPVTEPATQSPEPSSPIVTTTSERPTSSFTSERAEARASLETLNSDKLQDQESSNRSLPVLPSTSFSDQPAEARYSLETFASGKLQELGDVDRGPETDLSKENQIDREIGSQGETDPDGRPISPMPASPPLSHASEHTARLSDRHLSPSPSPQTSFEEDKMISPVHTPRRPLAKFGINGPREMSPREKSLPSLPVPPKDSLDKQINGQLPSPVPSPVPMPSIVSDSAQAKEILTGFFRAFPNCNARVDIDPQLILTSGQDDLKTRTLKTQIWEITADVKRQDLPANQEYILYEGSMYLCAHVFEIANSTRTEVQLWCGDHVPEAAIDDAQGFARKVARENGCKLELLKQGKESPRFIQALGGILITRRGSNSRSSSSALYMLCGRRHLGQMVFDEVDLSRRNLCSGYPFVISAPFGNLYLWKGKGSGAEEIGAARLIGMDLGLTGEIEEVAEGEEPESFFENFPDYKGSGEYMCSDYWQLKPNHVHFRTRLLRINHELGQRSGFWIRRPGTSSPVIRPNDTIQEIVPFCYKDLTSKDVYVLDIFFEIYVIVGNQASQRSAEFASAVIFAHEYGILAASLQDRPFIPKTFVSIGGLPDSCRSVFRKWDKRSWQIPLRVLTLNAAIDAIRC</sequence>
<feature type="compositionally biased region" description="Polar residues" evidence="1">
    <location>
        <begin position="665"/>
        <end position="679"/>
    </location>
</feature>
<feature type="compositionally biased region" description="Low complexity" evidence="1">
    <location>
        <begin position="275"/>
        <end position="290"/>
    </location>
</feature>
<reference evidence="5" key="1">
    <citation type="submission" date="2017-02" db="EMBL/GenBank/DDBJ databases">
        <authorList>
            <person name="Tafer H."/>
            <person name="Lopandic K."/>
        </authorList>
    </citation>
    <scope>NUCLEOTIDE SEQUENCE [LARGE SCALE GENOMIC DNA]</scope>
    <source>
        <strain evidence="5">CBS 366.77</strain>
    </source>
</reference>
<feature type="compositionally biased region" description="Polar residues" evidence="1">
    <location>
        <begin position="1016"/>
        <end position="1029"/>
    </location>
</feature>
<feature type="compositionally biased region" description="Polar residues" evidence="1">
    <location>
        <begin position="351"/>
        <end position="378"/>
    </location>
</feature>
<dbReference type="SMART" id="SM00262">
    <property type="entry name" value="GEL"/>
    <property type="match status" value="2"/>
</dbReference>
<feature type="compositionally biased region" description="Low complexity" evidence="1">
    <location>
        <begin position="854"/>
        <end position="865"/>
    </location>
</feature>
<dbReference type="Gene3D" id="3.40.20.10">
    <property type="entry name" value="Severin"/>
    <property type="match status" value="3"/>
</dbReference>
<feature type="compositionally biased region" description="Basic residues" evidence="1">
    <location>
        <begin position="1034"/>
        <end position="1045"/>
    </location>
</feature>
<gene>
    <name evidence="4" type="ORF">PHISCL_01772</name>
</gene>
<feature type="compositionally biased region" description="Polar residues" evidence="1">
    <location>
        <begin position="407"/>
        <end position="457"/>
    </location>
</feature>
<protein>
    <submittedName>
        <fullName evidence="4">Gelsolin repeat protein</fullName>
    </submittedName>
</protein>
<dbReference type="InterPro" id="IPR029006">
    <property type="entry name" value="ADF-H/Gelsolin-like_dom_sf"/>
</dbReference>
<dbReference type="PANTHER" id="PTHR11977:SF133">
    <property type="entry name" value="DUF4045 DOMAIN-CONTAINING PROTEIN"/>
    <property type="match status" value="1"/>
</dbReference>
<dbReference type="Pfam" id="PF25480">
    <property type="entry name" value="DUF7904"/>
    <property type="match status" value="1"/>
</dbReference>
<dbReference type="SUPFAM" id="SSF55753">
    <property type="entry name" value="Actin depolymerizing proteins"/>
    <property type="match status" value="3"/>
</dbReference>
<dbReference type="PANTHER" id="PTHR11977">
    <property type="entry name" value="VILLIN"/>
    <property type="match status" value="1"/>
</dbReference>
<dbReference type="GO" id="GO:0051014">
    <property type="term" value="P:actin filament severing"/>
    <property type="evidence" value="ECO:0007669"/>
    <property type="project" value="TreeGrafter"/>
</dbReference>
<feature type="compositionally biased region" description="Polar residues" evidence="1">
    <location>
        <begin position="1171"/>
        <end position="1195"/>
    </location>
</feature>
<keyword evidence="5" id="KW-1185">Reference proteome</keyword>
<feature type="compositionally biased region" description="Basic and acidic residues" evidence="1">
    <location>
        <begin position="562"/>
        <end position="586"/>
    </location>
</feature>
<feature type="compositionally biased region" description="Basic and acidic residues" evidence="1">
    <location>
        <begin position="597"/>
        <end position="607"/>
    </location>
</feature>
<feature type="domain" description="DUF4045" evidence="2">
    <location>
        <begin position="9"/>
        <end position="811"/>
    </location>
</feature>
<feature type="region of interest" description="Disordered" evidence="1">
    <location>
        <begin position="810"/>
        <end position="1379"/>
    </location>
</feature>
<feature type="compositionally biased region" description="Basic and acidic residues" evidence="1">
    <location>
        <begin position="930"/>
        <end position="940"/>
    </location>
</feature>
<dbReference type="STRING" id="2070753.A0A3A3A7C1"/>
<dbReference type="GO" id="GO:0008154">
    <property type="term" value="P:actin polymerization or depolymerization"/>
    <property type="evidence" value="ECO:0007669"/>
    <property type="project" value="TreeGrafter"/>
</dbReference>
<evidence type="ECO:0000256" key="1">
    <source>
        <dbReference type="SAM" id="MobiDB-lite"/>
    </source>
</evidence>